<dbReference type="Gene3D" id="3.30.450.20">
    <property type="entry name" value="PAS domain"/>
    <property type="match status" value="1"/>
</dbReference>
<dbReference type="PANTHER" id="PTHR32089:SF39">
    <property type="entry name" value="METHYL-ACCEPTING CHEMOTAXIS PROTEIN HLYB"/>
    <property type="match status" value="1"/>
</dbReference>
<evidence type="ECO:0000256" key="4">
    <source>
        <dbReference type="ARBA" id="ARBA00022500"/>
    </source>
</evidence>
<organism evidence="14 15">
    <name type="scientific">Vibrio ulleungensis</name>
    <dbReference type="NCBI Taxonomy" id="2807619"/>
    <lineage>
        <taxon>Bacteria</taxon>
        <taxon>Pseudomonadati</taxon>
        <taxon>Pseudomonadota</taxon>
        <taxon>Gammaproteobacteria</taxon>
        <taxon>Vibrionales</taxon>
        <taxon>Vibrionaceae</taxon>
        <taxon>Vibrio</taxon>
    </lineage>
</organism>
<keyword evidence="3" id="KW-0488">Methylation</keyword>
<dbReference type="PROSITE" id="PS50885">
    <property type="entry name" value="HAMP"/>
    <property type="match status" value="1"/>
</dbReference>
<evidence type="ECO:0000256" key="1">
    <source>
        <dbReference type="ARBA" id="ARBA00004651"/>
    </source>
</evidence>
<evidence type="ECO:0000313" key="14">
    <source>
        <dbReference type="EMBL" id="MBM7035452.1"/>
    </source>
</evidence>
<keyword evidence="7 11" id="KW-0472">Membrane</keyword>
<dbReference type="Pfam" id="PF00015">
    <property type="entry name" value="MCPsignal"/>
    <property type="match status" value="1"/>
</dbReference>
<keyword evidence="2" id="KW-1003">Cell membrane</keyword>
<protein>
    <submittedName>
        <fullName evidence="14">Methyl-accepting chemotaxis protein</fullName>
    </submittedName>
</protein>
<keyword evidence="5 11" id="KW-0812">Transmembrane</keyword>
<evidence type="ECO:0000259" key="12">
    <source>
        <dbReference type="PROSITE" id="PS50111"/>
    </source>
</evidence>
<evidence type="ECO:0000256" key="8">
    <source>
        <dbReference type="ARBA" id="ARBA00023224"/>
    </source>
</evidence>
<feature type="domain" description="HAMP" evidence="13">
    <location>
        <begin position="304"/>
        <end position="358"/>
    </location>
</feature>
<gene>
    <name evidence="14" type="ORF">JQC93_03450</name>
</gene>
<evidence type="ECO:0000256" key="3">
    <source>
        <dbReference type="ARBA" id="ARBA00022481"/>
    </source>
</evidence>
<feature type="transmembrane region" description="Helical" evidence="11">
    <location>
        <begin position="284"/>
        <end position="307"/>
    </location>
</feature>
<evidence type="ECO:0000313" key="15">
    <source>
        <dbReference type="Proteomes" id="UP000809621"/>
    </source>
</evidence>
<keyword evidence="8 10" id="KW-0807">Transducer</keyword>
<sequence>MKFIATLSIRDRLIAAMLFAVIVSTSVVAWVGHSSAKQLLSTRLEQSEMPNLVQRVRNAIDGEINQMKVVTQSIASNSLAHWWIEEGESAQGEQKLVEYLGELAKANGFSNASFAWKPSNKYWNQDGFLRELKPDRDGWFFAFKNSGNAESSSIYHESSGEVNIFVNYQELNGNGLAGVSKPFNEMVNYLNSFQIEETGFVYLVDGQGNVKVHNAIDYKQATTLSDLYPSINSSSLLGERDFSFAVANDQVIASSFIPSLGWYVIAQVPQHELYAGLDTSRNNILMSFVVIAAIFVVLSFVLGNSLVKPLVSMAKTFEQLGQGEGDLTQRIDAHGSEEMKRLANGFNGFIEKIHTVVSDVANTSRDVNGASQKVFEDAQNSKVSADSQRDGAHQVSVAINEMGSTISEIATSASVAAQATNDATEKAKSAQGVVTESNTTIKEMASNMESVSSNIDTLAAKSDSISSVLDVIRGISEQTNLLALNAAIEAARAGEQGRGFAVVADEVRNLAQRTSESTDEIHAMITELQDGAKAAVSSVHEGREHAEMGVEASLRTNQVLEEIVGNVQHIADLNTQIATATEEQSAVISEINQHVVNIGDSSEHSAEASASIEASSESLKLMAQDLDKLVGRFKLS</sequence>
<evidence type="ECO:0000256" key="9">
    <source>
        <dbReference type="ARBA" id="ARBA00029447"/>
    </source>
</evidence>
<proteinExistence type="inferred from homology"/>
<evidence type="ECO:0000256" key="2">
    <source>
        <dbReference type="ARBA" id="ARBA00022475"/>
    </source>
</evidence>
<dbReference type="Gene3D" id="1.10.287.950">
    <property type="entry name" value="Methyl-accepting chemotaxis protein"/>
    <property type="match status" value="1"/>
</dbReference>
<evidence type="ECO:0000256" key="11">
    <source>
        <dbReference type="SAM" id="Phobius"/>
    </source>
</evidence>
<comment type="subcellular location">
    <subcellularLocation>
        <location evidence="1">Cell membrane</location>
        <topology evidence="1">Multi-pass membrane protein</topology>
    </subcellularLocation>
</comment>
<dbReference type="PROSITE" id="PS50111">
    <property type="entry name" value="CHEMOTAXIS_TRANSDUC_2"/>
    <property type="match status" value="1"/>
</dbReference>
<dbReference type="Pfam" id="PF00672">
    <property type="entry name" value="HAMP"/>
    <property type="match status" value="1"/>
</dbReference>
<dbReference type="CDD" id="cd11386">
    <property type="entry name" value="MCP_signal"/>
    <property type="match status" value="1"/>
</dbReference>
<dbReference type="CDD" id="cd12912">
    <property type="entry name" value="PDC2_MCP_like"/>
    <property type="match status" value="1"/>
</dbReference>
<dbReference type="EMBL" id="JAFEUM010000001">
    <property type="protein sequence ID" value="MBM7035452.1"/>
    <property type="molecule type" value="Genomic_DNA"/>
</dbReference>
<comment type="caution">
    <text evidence="14">The sequence shown here is derived from an EMBL/GenBank/DDBJ whole genome shotgun (WGS) entry which is preliminary data.</text>
</comment>
<dbReference type="Proteomes" id="UP000809621">
    <property type="component" value="Unassembled WGS sequence"/>
</dbReference>
<keyword evidence="15" id="KW-1185">Reference proteome</keyword>
<dbReference type="SMART" id="SM00283">
    <property type="entry name" value="MA"/>
    <property type="match status" value="1"/>
</dbReference>
<feature type="domain" description="Methyl-accepting transducer" evidence="12">
    <location>
        <begin position="363"/>
        <end position="599"/>
    </location>
</feature>
<keyword evidence="6 11" id="KW-1133">Transmembrane helix</keyword>
<comment type="similarity">
    <text evidence="9">Belongs to the methyl-accepting chemotaxis (MCP) protein family.</text>
</comment>
<keyword evidence="4" id="KW-0145">Chemotaxis</keyword>
<evidence type="ECO:0000256" key="5">
    <source>
        <dbReference type="ARBA" id="ARBA00022692"/>
    </source>
</evidence>
<dbReference type="CDD" id="cd06225">
    <property type="entry name" value="HAMP"/>
    <property type="match status" value="1"/>
</dbReference>
<dbReference type="InterPro" id="IPR003660">
    <property type="entry name" value="HAMP_dom"/>
</dbReference>
<dbReference type="InterPro" id="IPR004089">
    <property type="entry name" value="MCPsignal_dom"/>
</dbReference>
<accession>A0ABS2HG83</accession>
<evidence type="ECO:0000259" key="13">
    <source>
        <dbReference type="PROSITE" id="PS50885"/>
    </source>
</evidence>
<dbReference type="RefSeq" id="WP_205157051.1">
    <property type="nucleotide sequence ID" value="NZ_JAFEUM010000001.1"/>
</dbReference>
<evidence type="ECO:0000256" key="6">
    <source>
        <dbReference type="ARBA" id="ARBA00022989"/>
    </source>
</evidence>
<reference evidence="14 15" key="1">
    <citation type="submission" date="2021-02" db="EMBL/GenBank/DDBJ databases">
        <authorList>
            <person name="Park J.-S."/>
        </authorList>
    </citation>
    <scope>NUCLEOTIDE SEQUENCE [LARGE SCALE GENOMIC DNA]</scope>
    <source>
        <strain evidence="14 15">188UL20-2</strain>
    </source>
</reference>
<name>A0ABS2HG83_9VIBR</name>
<dbReference type="SMART" id="SM00304">
    <property type="entry name" value="HAMP"/>
    <property type="match status" value="1"/>
</dbReference>
<evidence type="ECO:0000256" key="10">
    <source>
        <dbReference type="PROSITE-ProRule" id="PRU00284"/>
    </source>
</evidence>
<evidence type="ECO:0000256" key="7">
    <source>
        <dbReference type="ARBA" id="ARBA00023136"/>
    </source>
</evidence>
<dbReference type="PANTHER" id="PTHR32089">
    <property type="entry name" value="METHYL-ACCEPTING CHEMOTAXIS PROTEIN MCPB"/>
    <property type="match status" value="1"/>
</dbReference>
<dbReference type="SUPFAM" id="SSF58104">
    <property type="entry name" value="Methyl-accepting chemotaxis protein (MCP) signaling domain"/>
    <property type="match status" value="1"/>
</dbReference>